<dbReference type="OrthoDB" id="9155024at2"/>
<evidence type="ECO:0000256" key="1">
    <source>
        <dbReference type="SAM" id="SignalP"/>
    </source>
</evidence>
<dbReference type="InterPro" id="IPR024747">
    <property type="entry name" value="Pyridox_Oxase-rel"/>
</dbReference>
<reference evidence="2 3" key="1">
    <citation type="journal article" date="2018" name="Int. J. Syst. Evol. Microbiol.">
        <title>Mesosutterella multiformis gen. nov., sp. nov., a member of the family Sutterellaceae and Sutterella megalosphaeroides sp. nov., isolated from human faeces.</title>
        <authorList>
            <person name="Sakamoto M."/>
            <person name="Ikeyama N."/>
            <person name="Kunihiro T."/>
            <person name="Iino T."/>
            <person name="Yuki M."/>
            <person name="Ohkuma M."/>
        </authorList>
    </citation>
    <scope>NUCLEOTIDE SEQUENCE [LARGE SCALE GENOMIC DNA]</scope>
    <source>
        <strain evidence="2 3">4NBBH2</strain>
    </source>
</reference>
<dbReference type="AlphaFoldDB" id="A0A388SGN6"/>
<organism evidence="2 3">
    <name type="scientific">Mesosutterella multiformis</name>
    <dbReference type="NCBI Taxonomy" id="2259133"/>
    <lineage>
        <taxon>Bacteria</taxon>
        <taxon>Pseudomonadati</taxon>
        <taxon>Pseudomonadota</taxon>
        <taxon>Betaproteobacteria</taxon>
        <taxon>Burkholderiales</taxon>
        <taxon>Sutterellaceae</taxon>
        <taxon>Mesosutterella</taxon>
    </lineage>
</organism>
<dbReference type="Pfam" id="PF12900">
    <property type="entry name" value="Pyridox_ox_2"/>
    <property type="match status" value="1"/>
</dbReference>
<dbReference type="SUPFAM" id="SSF50475">
    <property type="entry name" value="FMN-binding split barrel"/>
    <property type="match status" value="1"/>
</dbReference>
<feature type="chain" id="PRO_5017225706" description="Pyridoxamine 5'-phosphate oxidase putative domain-containing protein" evidence="1">
    <location>
        <begin position="28"/>
        <end position="211"/>
    </location>
</feature>
<dbReference type="InterPro" id="IPR006311">
    <property type="entry name" value="TAT_signal"/>
</dbReference>
<dbReference type="Gene3D" id="2.30.110.10">
    <property type="entry name" value="Electron Transport, Fmn-binding Protein, Chain A"/>
    <property type="match status" value="1"/>
</dbReference>
<protein>
    <recommendedName>
        <fullName evidence="4">Pyridoxamine 5'-phosphate oxidase putative domain-containing protein</fullName>
    </recommendedName>
</protein>
<gene>
    <name evidence="2" type="ORF">MESMUL_19350</name>
</gene>
<dbReference type="RefSeq" id="WP_116270826.1">
    <property type="nucleotide sequence ID" value="NZ_BGZJ01000002.1"/>
</dbReference>
<evidence type="ECO:0008006" key="4">
    <source>
        <dbReference type="Google" id="ProtNLM"/>
    </source>
</evidence>
<sequence length="211" mass="23364">MTEISRRSAIALGAAAGLATFADGAFAADAPKSTKDMPMKHTELALSKEECFYIIEHTDHAVLSTADATGEPYGVPVTPFMLNGKIYFHGIGMGEGRRNANLTQNPRGSLCWIAKQDINEPHLTVDYVSVIARGPIRIVTDAKEKEKFMRYLLARFTPSIDIDKAMAARTQKIALYMNVFEMTPENITGKAKDRGYMHYFGKQRPGKKDSD</sequence>
<name>A0A388SGN6_9BURK</name>
<accession>A0A388SGN6</accession>
<proteinExistence type="predicted"/>
<dbReference type="InterPro" id="IPR012349">
    <property type="entry name" value="Split_barrel_FMN-bd"/>
</dbReference>
<evidence type="ECO:0000313" key="3">
    <source>
        <dbReference type="Proteomes" id="UP000266091"/>
    </source>
</evidence>
<keyword evidence="1" id="KW-0732">Signal</keyword>
<evidence type="ECO:0000313" key="2">
    <source>
        <dbReference type="EMBL" id="GBO94581.1"/>
    </source>
</evidence>
<comment type="caution">
    <text evidence="2">The sequence shown here is derived from an EMBL/GenBank/DDBJ whole genome shotgun (WGS) entry which is preliminary data.</text>
</comment>
<dbReference type="PANTHER" id="PTHR34071">
    <property type="entry name" value="5-NITROIMIDAZOLE ANTIBIOTICS RESISTANCE PROTEIN, NIMA-FAMILY-RELATED PROTEIN-RELATED"/>
    <property type="match status" value="1"/>
</dbReference>
<feature type="signal peptide" evidence="1">
    <location>
        <begin position="1"/>
        <end position="27"/>
    </location>
</feature>
<keyword evidence="3" id="KW-1185">Reference proteome</keyword>
<dbReference type="EMBL" id="BGZJ01000002">
    <property type="protein sequence ID" value="GBO94581.1"/>
    <property type="molecule type" value="Genomic_DNA"/>
</dbReference>
<dbReference type="PROSITE" id="PS51318">
    <property type="entry name" value="TAT"/>
    <property type="match status" value="1"/>
</dbReference>
<dbReference type="PANTHER" id="PTHR34071:SF2">
    <property type="entry name" value="FLAVIN-NUCLEOTIDE-BINDING PROTEIN"/>
    <property type="match status" value="1"/>
</dbReference>
<dbReference type="Proteomes" id="UP000266091">
    <property type="component" value="Unassembled WGS sequence"/>
</dbReference>